<sequence length="189" mass="21435">MATVGAVCNMQTNQLSCHCKYDDEYETEYSGSIDSGTPPSIDIDIHLPIDNMSRESIDINPANETFTLPSHCYPRFDVATQPQTAIDYHYSDTISRQKNYSFGSWAEESFHESFAVNTELPETRYDEYDEDYHKEKNIECHGLAMGDRGLLHTSSADVTSTSIDSKPTPSIDLFKKLMKSLSCDYYGFF</sequence>
<dbReference type="AlphaFoldDB" id="M4DSE6"/>
<dbReference type="EnsemblPlants" id="Bra019439.1">
    <property type="protein sequence ID" value="Bra019439.1-P"/>
    <property type="gene ID" value="Bra019439"/>
</dbReference>
<reference evidence="1" key="3">
    <citation type="submission" date="2023-03" db="UniProtKB">
        <authorList>
            <consortium name="EnsemblPlants"/>
        </authorList>
    </citation>
    <scope>IDENTIFICATION</scope>
    <source>
        <strain evidence="1">cv. Chiifu-401-42</strain>
    </source>
</reference>
<dbReference type="HOGENOM" id="CLU_1436328_0_0_1"/>
<evidence type="ECO:0000313" key="1">
    <source>
        <dbReference type="EnsemblPlants" id="Bra019439.1-P"/>
    </source>
</evidence>
<dbReference type="Proteomes" id="UP000011750">
    <property type="component" value="Chromosome A06"/>
</dbReference>
<keyword evidence="2" id="KW-1185">Reference proteome</keyword>
<reference evidence="1 2" key="2">
    <citation type="journal article" date="2018" name="Hortic Res">
        <title>Improved Brassica rapa reference genome by single-molecule sequencing and chromosome conformation capture technologies.</title>
        <authorList>
            <person name="Zhang L."/>
            <person name="Cai X."/>
            <person name="Wu J."/>
            <person name="Liu M."/>
            <person name="Grob S."/>
            <person name="Cheng F."/>
            <person name="Liang J."/>
            <person name="Cai C."/>
            <person name="Liu Z."/>
            <person name="Liu B."/>
            <person name="Wang F."/>
            <person name="Li S."/>
            <person name="Liu F."/>
            <person name="Li X."/>
            <person name="Cheng L."/>
            <person name="Yang W."/>
            <person name="Li M.H."/>
            <person name="Grossniklaus U."/>
            <person name="Zheng H."/>
            <person name="Wang X."/>
        </authorList>
    </citation>
    <scope>NUCLEOTIDE SEQUENCE [LARGE SCALE GENOMIC DNA]</scope>
    <source>
        <strain evidence="1 2">cv. Chiifu-401-42</strain>
    </source>
</reference>
<proteinExistence type="predicted"/>
<dbReference type="InParanoid" id="M4DSE6"/>
<protein>
    <submittedName>
        <fullName evidence="1">Uncharacterized protein</fullName>
    </submittedName>
</protein>
<evidence type="ECO:0000313" key="2">
    <source>
        <dbReference type="Proteomes" id="UP000011750"/>
    </source>
</evidence>
<accession>M4DSE6</accession>
<organism evidence="1 2">
    <name type="scientific">Brassica campestris</name>
    <name type="common">Field mustard</name>
    <dbReference type="NCBI Taxonomy" id="3711"/>
    <lineage>
        <taxon>Eukaryota</taxon>
        <taxon>Viridiplantae</taxon>
        <taxon>Streptophyta</taxon>
        <taxon>Embryophyta</taxon>
        <taxon>Tracheophyta</taxon>
        <taxon>Spermatophyta</taxon>
        <taxon>Magnoliopsida</taxon>
        <taxon>eudicotyledons</taxon>
        <taxon>Gunneridae</taxon>
        <taxon>Pentapetalae</taxon>
        <taxon>rosids</taxon>
        <taxon>malvids</taxon>
        <taxon>Brassicales</taxon>
        <taxon>Brassicaceae</taxon>
        <taxon>Brassiceae</taxon>
        <taxon>Brassica</taxon>
    </lineage>
</organism>
<reference evidence="1 2" key="1">
    <citation type="journal article" date="2011" name="Nat. Genet.">
        <title>The genome of the mesopolyploid crop species Brassica rapa.</title>
        <authorList>
            <consortium name="Brassica rapa Genome Sequencing Project Consortium"/>
            <person name="Wang X."/>
            <person name="Wang H."/>
            <person name="Wang J."/>
            <person name="Sun R."/>
            <person name="Wu J."/>
            <person name="Liu S."/>
            <person name="Bai Y."/>
            <person name="Mun J.H."/>
            <person name="Bancroft I."/>
            <person name="Cheng F."/>
            <person name="Huang S."/>
            <person name="Li X."/>
            <person name="Hua W."/>
            <person name="Wang J."/>
            <person name="Wang X."/>
            <person name="Freeling M."/>
            <person name="Pires J.C."/>
            <person name="Paterson A.H."/>
            <person name="Chalhoub B."/>
            <person name="Wang B."/>
            <person name="Hayward A."/>
            <person name="Sharpe A.G."/>
            <person name="Park B.S."/>
            <person name="Weisshaar B."/>
            <person name="Liu B."/>
            <person name="Li B."/>
            <person name="Liu B."/>
            <person name="Tong C."/>
            <person name="Song C."/>
            <person name="Duran C."/>
            <person name="Peng C."/>
            <person name="Geng C."/>
            <person name="Koh C."/>
            <person name="Lin C."/>
            <person name="Edwards D."/>
            <person name="Mu D."/>
            <person name="Shen D."/>
            <person name="Soumpourou E."/>
            <person name="Li F."/>
            <person name="Fraser F."/>
            <person name="Conant G."/>
            <person name="Lassalle G."/>
            <person name="King G.J."/>
            <person name="Bonnema G."/>
            <person name="Tang H."/>
            <person name="Wang H."/>
            <person name="Belcram H."/>
            <person name="Zhou H."/>
            <person name="Hirakawa H."/>
            <person name="Abe H."/>
            <person name="Guo H."/>
            <person name="Wang H."/>
            <person name="Jin H."/>
            <person name="Parkin I.A."/>
            <person name="Batley J."/>
            <person name="Kim J.S."/>
            <person name="Just J."/>
            <person name="Li J."/>
            <person name="Xu J."/>
            <person name="Deng J."/>
            <person name="Kim J.A."/>
            <person name="Li J."/>
            <person name="Yu J."/>
            <person name="Meng J."/>
            <person name="Wang J."/>
            <person name="Min J."/>
            <person name="Poulain J."/>
            <person name="Wang J."/>
            <person name="Hatakeyama K."/>
            <person name="Wu K."/>
            <person name="Wang L."/>
            <person name="Fang L."/>
            <person name="Trick M."/>
            <person name="Links M.G."/>
            <person name="Zhao M."/>
            <person name="Jin M."/>
            <person name="Ramchiary N."/>
            <person name="Drou N."/>
            <person name="Berkman P.J."/>
            <person name="Cai Q."/>
            <person name="Huang Q."/>
            <person name="Li R."/>
            <person name="Tabata S."/>
            <person name="Cheng S."/>
            <person name="Zhang S."/>
            <person name="Zhang S."/>
            <person name="Huang S."/>
            <person name="Sato S."/>
            <person name="Sun S."/>
            <person name="Kwon S.J."/>
            <person name="Choi S.R."/>
            <person name="Lee T.H."/>
            <person name="Fan W."/>
            <person name="Zhao X."/>
            <person name="Tan X."/>
            <person name="Xu X."/>
            <person name="Wang Y."/>
            <person name="Qiu Y."/>
            <person name="Yin Y."/>
            <person name="Li Y."/>
            <person name="Du Y."/>
            <person name="Liao Y."/>
            <person name="Lim Y."/>
            <person name="Narusaka Y."/>
            <person name="Wang Y."/>
            <person name="Wang Z."/>
            <person name="Li Z."/>
            <person name="Wang Z."/>
            <person name="Xiong Z."/>
            <person name="Zhang Z."/>
        </authorList>
    </citation>
    <scope>NUCLEOTIDE SEQUENCE [LARGE SCALE GENOMIC DNA]</scope>
    <source>
        <strain evidence="1 2">cv. Chiifu-401-42</strain>
    </source>
</reference>
<dbReference type="Gramene" id="Bra019439.1">
    <property type="protein sequence ID" value="Bra019439.1-P"/>
    <property type="gene ID" value="Bra019439"/>
</dbReference>
<name>M4DSE6_BRACM</name>